<dbReference type="SMART" id="SM00432">
    <property type="entry name" value="MADS"/>
    <property type="match status" value="1"/>
</dbReference>
<dbReference type="PANTHER" id="PTHR11945:SF629">
    <property type="entry name" value="OS02G0164450 PROTEIN"/>
    <property type="match status" value="1"/>
</dbReference>
<feature type="compositionally biased region" description="Basic and acidic residues" evidence="6">
    <location>
        <begin position="176"/>
        <end position="185"/>
    </location>
</feature>
<dbReference type="Pfam" id="PF00319">
    <property type="entry name" value="SRF-TF"/>
    <property type="match status" value="1"/>
</dbReference>
<dbReference type="SUPFAM" id="SSF55455">
    <property type="entry name" value="SRF-like"/>
    <property type="match status" value="1"/>
</dbReference>
<dbReference type="CDD" id="cd00265">
    <property type="entry name" value="MADS_MEF2_like"/>
    <property type="match status" value="1"/>
</dbReference>
<keyword evidence="2" id="KW-0805">Transcription regulation</keyword>
<evidence type="ECO:0000256" key="6">
    <source>
        <dbReference type="SAM" id="MobiDB-lite"/>
    </source>
</evidence>
<keyword evidence="4" id="KW-0804">Transcription</keyword>
<dbReference type="AlphaFoldDB" id="A0A7J7MPQ1"/>
<protein>
    <recommendedName>
        <fullName evidence="7">MADS-box domain-containing protein</fullName>
    </recommendedName>
</protein>
<comment type="caution">
    <text evidence="8">The sequence shown here is derived from an EMBL/GenBank/DDBJ whole genome shotgun (WGS) entry which is preliminary data.</text>
</comment>
<dbReference type="PRINTS" id="PR00404">
    <property type="entry name" value="MADSDOMAIN"/>
</dbReference>
<evidence type="ECO:0000256" key="3">
    <source>
        <dbReference type="ARBA" id="ARBA00023125"/>
    </source>
</evidence>
<evidence type="ECO:0000313" key="8">
    <source>
        <dbReference type="EMBL" id="KAF6156770.1"/>
    </source>
</evidence>
<keyword evidence="9" id="KW-1185">Reference proteome</keyword>
<dbReference type="PROSITE" id="PS50066">
    <property type="entry name" value="MADS_BOX_2"/>
    <property type="match status" value="1"/>
</dbReference>
<dbReference type="InterPro" id="IPR036879">
    <property type="entry name" value="TF_MADSbox_sf"/>
</dbReference>
<dbReference type="GO" id="GO:0045944">
    <property type="term" value="P:positive regulation of transcription by RNA polymerase II"/>
    <property type="evidence" value="ECO:0007669"/>
    <property type="project" value="InterPro"/>
</dbReference>
<evidence type="ECO:0000256" key="4">
    <source>
        <dbReference type="ARBA" id="ARBA00023163"/>
    </source>
</evidence>
<dbReference type="InterPro" id="IPR002100">
    <property type="entry name" value="TF_MADSbox"/>
</dbReference>
<evidence type="ECO:0000259" key="7">
    <source>
        <dbReference type="PROSITE" id="PS50066"/>
    </source>
</evidence>
<sequence>MAIPKSLLFSSSAMEPGKQRKLSQGRKKINIERIENTGNRQVTFSKRRQGLFKKAGELTTLCGGEIAVITFSPGDKAYSFGNPSVEHVVDRLLYPDNYTSPMQLKVGEDGLRRKEQQELDEFQRQLEAEKRRTKRSEQMKSGNKFWWEMPIESINNMGVEELEKMHGALKELKLNVDKKSEEKISLPDPTIRNIDDRASGEQSEI</sequence>
<dbReference type="GO" id="GO:0046983">
    <property type="term" value="F:protein dimerization activity"/>
    <property type="evidence" value="ECO:0007669"/>
    <property type="project" value="InterPro"/>
</dbReference>
<feature type="region of interest" description="Disordered" evidence="6">
    <location>
        <begin position="1"/>
        <end position="26"/>
    </location>
</feature>
<dbReference type="FunFam" id="3.40.1810.10:FF:000006">
    <property type="entry name" value="Agamous-like MADS-box protein AGL62"/>
    <property type="match status" value="1"/>
</dbReference>
<dbReference type="GO" id="GO:0000978">
    <property type="term" value="F:RNA polymerase II cis-regulatory region sequence-specific DNA binding"/>
    <property type="evidence" value="ECO:0007669"/>
    <property type="project" value="TreeGrafter"/>
</dbReference>
<keyword evidence="3" id="KW-0238">DNA-binding</keyword>
<dbReference type="OrthoDB" id="1896642at2759"/>
<dbReference type="PANTHER" id="PTHR11945">
    <property type="entry name" value="MADS BOX PROTEIN"/>
    <property type="match status" value="1"/>
</dbReference>
<dbReference type="EMBL" id="JACGCM010001301">
    <property type="protein sequence ID" value="KAF6156770.1"/>
    <property type="molecule type" value="Genomic_DNA"/>
</dbReference>
<dbReference type="InterPro" id="IPR033896">
    <property type="entry name" value="MEF2-like_N"/>
</dbReference>
<dbReference type="Proteomes" id="UP000541444">
    <property type="component" value="Unassembled WGS sequence"/>
</dbReference>
<evidence type="ECO:0000256" key="2">
    <source>
        <dbReference type="ARBA" id="ARBA00023015"/>
    </source>
</evidence>
<name>A0A7J7MPQ1_9MAGN</name>
<evidence type="ECO:0000313" key="9">
    <source>
        <dbReference type="Proteomes" id="UP000541444"/>
    </source>
</evidence>
<reference evidence="8 9" key="1">
    <citation type="journal article" date="2020" name="IScience">
        <title>Genome Sequencing of the Endangered Kingdonia uniflora (Circaeasteraceae, Ranunculales) Reveals Potential Mechanisms of Evolutionary Specialization.</title>
        <authorList>
            <person name="Sun Y."/>
            <person name="Deng T."/>
            <person name="Zhang A."/>
            <person name="Moore M.J."/>
            <person name="Landis J.B."/>
            <person name="Lin N."/>
            <person name="Zhang H."/>
            <person name="Zhang X."/>
            <person name="Huang J."/>
            <person name="Zhang X."/>
            <person name="Sun H."/>
            <person name="Wang H."/>
        </authorList>
    </citation>
    <scope>NUCLEOTIDE SEQUENCE [LARGE SCALE GENOMIC DNA]</scope>
    <source>
        <strain evidence="8">TB1705</strain>
        <tissue evidence="8">Leaf</tissue>
    </source>
</reference>
<evidence type="ECO:0000256" key="5">
    <source>
        <dbReference type="ARBA" id="ARBA00023242"/>
    </source>
</evidence>
<evidence type="ECO:0000256" key="1">
    <source>
        <dbReference type="ARBA" id="ARBA00004123"/>
    </source>
</evidence>
<keyword evidence="5" id="KW-0539">Nucleus</keyword>
<proteinExistence type="predicted"/>
<dbReference type="GO" id="GO:0000981">
    <property type="term" value="F:DNA-binding transcription factor activity, RNA polymerase II-specific"/>
    <property type="evidence" value="ECO:0007669"/>
    <property type="project" value="TreeGrafter"/>
</dbReference>
<organism evidence="8 9">
    <name type="scientific">Kingdonia uniflora</name>
    <dbReference type="NCBI Taxonomy" id="39325"/>
    <lineage>
        <taxon>Eukaryota</taxon>
        <taxon>Viridiplantae</taxon>
        <taxon>Streptophyta</taxon>
        <taxon>Embryophyta</taxon>
        <taxon>Tracheophyta</taxon>
        <taxon>Spermatophyta</taxon>
        <taxon>Magnoliopsida</taxon>
        <taxon>Ranunculales</taxon>
        <taxon>Circaeasteraceae</taxon>
        <taxon>Kingdonia</taxon>
    </lineage>
</organism>
<feature type="region of interest" description="Disordered" evidence="6">
    <location>
        <begin position="176"/>
        <end position="205"/>
    </location>
</feature>
<accession>A0A7J7MPQ1</accession>
<feature type="domain" description="MADS-box" evidence="7">
    <location>
        <begin position="24"/>
        <end position="84"/>
    </location>
</feature>
<dbReference type="Gene3D" id="3.40.1810.10">
    <property type="entry name" value="Transcription factor, MADS-box"/>
    <property type="match status" value="1"/>
</dbReference>
<dbReference type="GO" id="GO:0005634">
    <property type="term" value="C:nucleus"/>
    <property type="evidence" value="ECO:0007669"/>
    <property type="project" value="UniProtKB-SubCell"/>
</dbReference>
<comment type="subcellular location">
    <subcellularLocation>
        <location evidence="1">Nucleus</location>
    </subcellularLocation>
</comment>
<gene>
    <name evidence="8" type="ORF">GIB67_033239</name>
</gene>